<sequence>MTSQYGGNRTPTEEDLIDWLQLKRQTPSFLKHQLRPARDEWCEFYLTHGHTTKNCRTLKSQIEKLICEDHLSRFMHTQRNTKAKEHDPRLD</sequence>
<accession>A0A371GWF4</accession>
<reference evidence="1" key="1">
    <citation type="submission" date="2018-05" db="EMBL/GenBank/DDBJ databases">
        <title>Draft genome of Mucuna pruriens seed.</title>
        <authorList>
            <person name="Nnadi N.E."/>
            <person name="Vos R."/>
            <person name="Hasami M.H."/>
            <person name="Devisetty U.K."/>
            <person name="Aguiy J.C."/>
        </authorList>
    </citation>
    <scope>NUCLEOTIDE SEQUENCE [LARGE SCALE GENOMIC DNA]</scope>
    <source>
        <strain evidence="1">JCA_2017</strain>
    </source>
</reference>
<gene>
    <name evidence="1" type="ORF">CR513_22688</name>
</gene>
<dbReference type="EMBL" id="QJKJ01004262">
    <property type="protein sequence ID" value="RDX94871.1"/>
    <property type="molecule type" value="Genomic_DNA"/>
</dbReference>
<evidence type="ECO:0000313" key="2">
    <source>
        <dbReference type="Proteomes" id="UP000257109"/>
    </source>
</evidence>
<dbReference type="OrthoDB" id="1752268at2759"/>
<evidence type="ECO:0000313" key="1">
    <source>
        <dbReference type="EMBL" id="RDX94871.1"/>
    </source>
</evidence>
<name>A0A371GWF4_MUCPR</name>
<proteinExistence type="predicted"/>
<keyword evidence="2" id="KW-1185">Reference proteome</keyword>
<dbReference type="AlphaFoldDB" id="A0A371GWF4"/>
<feature type="non-terminal residue" evidence="1">
    <location>
        <position position="1"/>
    </location>
</feature>
<protein>
    <recommendedName>
        <fullName evidence="3">Retrotransposon gag domain-containing protein</fullName>
    </recommendedName>
</protein>
<organism evidence="1 2">
    <name type="scientific">Mucuna pruriens</name>
    <name type="common">Velvet bean</name>
    <name type="synonym">Dolichos pruriens</name>
    <dbReference type="NCBI Taxonomy" id="157652"/>
    <lineage>
        <taxon>Eukaryota</taxon>
        <taxon>Viridiplantae</taxon>
        <taxon>Streptophyta</taxon>
        <taxon>Embryophyta</taxon>
        <taxon>Tracheophyta</taxon>
        <taxon>Spermatophyta</taxon>
        <taxon>Magnoliopsida</taxon>
        <taxon>eudicotyledons</taxon>
        <taxon>Gunneridae</taxon>
        <taxon>Pentapetalae</taxon>
        <taxon>rosids</taxon>
        <taxon>fabids</taxon>
        <taxon>Fabales</taxon>
        <taxon>Fabaceae</taxon>
        <taxon>Papilionoideae</taxon>
        <taxon>50 kb inversion clade</taxon>
        <taxon>NPAAA clade</taxon>
        <taxon>indigoferoid/millettioid clade</taxon>
        <taxon>Phaseoleae</taxon>
        <taxon>Mucuna</taxon>
    </lineage>
</organism>
<comment type="caution">
    <text evidence="1">The sequence shown here is derived from an EMBL/GenBank/DDBJ whole genome shotgun (WGS) entry which is preliminary data.</text>
</comment>
<dbReference type="Proteomes" id="UP000257109">
    <property type="component" value="Unassembled WGS sequence"/>
</dbReference>
<evidence type="ECO:0008006" key="3">
    <source>
        <dbReference type="Google" id="ProtNLM"/>
    </source>
</evidence>